<dbReference type="EMBL" id="JBHSPT010000033">
    <property type="protein sequence ID" value="MFC6056713.1"/>
    <property type="molecule type" value="Genomic_DNA"/>
</dbReference>
<protein>
    <submittedName>
        <fullName evidence="1">Uncharacterized protein</fullName>
    </submittedName>
</protein>
<proteinExistence type="predicted"/>
<accession>A0ABW1LZN2</accession>
<comment type="caution">
    <text evidence="1">The sequence shown here is derived from an EMBL/GenBank/DDBJ whole genome shotgun (WGS) entry which is preliminary data.</text>
</comment>
<keyword evidence="2" id="KW-1185">Reference proteome</keyword>
<dbReference type="RefSeq" id="WP_386397234.1">
    <property type="nucleotide sequence ID" value="NZ_JBHSPT010000033.1"/>
</dbReference>
<reference evidence="2" key="1">
    <citation type="journal article" date="2019" name="Int. J. Syst. Evol. Microbiol.">
        <title>The Global Catalogue of Microorganisms (GCM) 10K type strain sequencing project: providing services to taxonomists for standard genome sequencing and annotation.</title>
        <authorList>
            <consortium name="The Broad Institute Genomics Platform"/>
            <consortium name="The Broad Institute Genome Sequencing Center for Infectious Disease"/>
            <person name="Wu L."/>
            <person name="Ma J."/>
        </authorList>
    </citation>
    <scope>NUCLEOTIDE SEQUENCE [LARGE SCALE GENOMIC DNA]</scope>
    <source>
        <strain evidence="2">JCM 12763</strain>
    </source>
</reference>
<name>A0ABW1LZN2_9ACTN</name>
<organism evidence="1 2">
    <name type="scientific">Streptomyces pratens</name>
    <dbReference type="NCBI Taxonomy" id="887456"/>
    <lineage>
        <taxon>Bacteria</taxon>
        <taxon>Bacillati</taxon>
        <taxon>Actinomycetota</taxon>
        <taxon>Actinomycetes</taxon>
        <taxon>Kitasatosporales</taxon>
        <taxon>Streptomycetaceae</taxon>
        <taxon>Streptomyces</taxon>
    </lineage>
</organism>
<dbReference type="Proteomes" id="UP001596242">
    <property type="component" value="Unassembled WGS sequence"/>
</dbReference>
<sequence length="116" mass="12968">MHGQSRLPPAREFVRDNPDVLGSRPVWVFSVRMPAALRGPWRRMAPKELPAIEEDLPSDLRYRGHRLFSGVVEPNRLPGAGRLVFRLMGGRFGGFRDGEAVDGWTTGTAGELRSDQ</sequence>
<gene>
    <name evidence="1" type="ORF">ACFP50_14910</name>
</gene>
<evidence type="ECO:0000313" key="2">
    <source>
        <dbReference type="Proteomes" id="UP001596242"/>
    </source>
</evidence>
<evidence type="ECO:0000313" key="1">
    <source>
        <dbReference type="EMBL" id="MFC6056713.1"/>
    </source>
</evidence>